<protein>
    <submittedName>
        <fullName evidence="1">Uncharacterized protein</fullName>
    </submittedName>
</protein>
<reference evidence="1 2" key="1">
    <citation type="submission" date="2018-03" db="EMBL/GenBank/DDBJ databases">
        <title>Genome sequencing of Simplicispira sp.</title>
        <authorList>
            <person name="Kim S.-J."/>
            <person name="Heo J."/>
            <person name="Kwon S.-W."/>
        </authorList>
    </citation>
    <scope>NUCLEOTIDE SEQUENCE [LARGE SCALE GENOMIC DNA]</scope>
    <source>
        <strain evidence="1 2">SC1-8</strain>
        <plasmid evidence="1 2">unnamed1</plasmid>
    </source>
</reference>
<dbReference type="AlphaFoldDB" id="A0A2S0N5E9"/>
<evidence type="ECO:0000313" key="1">
    <source>
        <dbReference type="EMBL" id="AVO43379.1"/>
    </source>
</evidence>
<accession>A0A2S0N5E9</accession>
<gene>
    <name evidence="1" type="ORF">C6571_18205</name>
</gene>
<name>A0A2S0N5E9_9BURK</name>
<dbReference type="RefSeq" id="WP_106448348.1">
    <property type="nucleotide sequence ID" value="NZ_CP027670.1"/>
</dbReference>
<dbReference type="Proteomes" id="UP000239326">
    <property type="component" value="Plasmid unnamed1"/>
</dbReference>
<geneLocation type="plasmid" evidence="1 2">
    <name>unnamed1</name>
</geneLocation>
<proteinExistence type="predicted"/>
<dbReference type="KEGG" id="simp:C6571_18205"/>
<dbReference type="EMBL" id="CP027670">
    <property type="protein sequence ID" value="AVO43379.1"/>
    <property type="molecule type" value="Genomic_DNA"/>
</dbReference>
<organism evidence="1 2">
    <name type="scientific">Simplicispira suum</name>
    <dbReference type="NCBI Taxonomy" id="2109915"/>
    <lineage>
        <taxon>Bacteria</taxon>
        <taxon>Pseudomonadati</taxon>
        <taxon>Pseudomonadota</taxon>
        <taxon>Betaproteobacteria</taxon>
        <taxon>Burkholderiales</taxon>
        <taxon>Comamonadaceae</taxon>
        <taxon>Simplicispira</taxon>
    </lineage>
</organism>
<keyword evidence="1" id="KW-0614">Plasmid</keyword>
<sequence length="88" mass="9879">MQLTIPATYWDDYSERQAVDEPSQMAVEVKRAGSRVTIEVDATQLRYLKSDADFYAQGNTDDTPPAVIRGARRVAELCVAIDNQAKTW</sequence>
<dbReference type="OrthoDB" id="9849197at2"/>
<keyword evidence="2" id="KW-1185">Reference proteome</keyword>
<evidence type="ECO:0000313" key="2">
    <source>
        <dbReference type="Proteomes" id="UP000239326"/>
    </source>
</evidence>